<reference evidence="1" key="1">
    <citation type="submission" date="2017-04" db="EMBL/GenBank/DDBJ databases">
        <title>Genome deletions in a multicellular cyanobacterial endosymbiont for morphological adaptation in marine diatoms.</title>
        <authorList>
            <person name="Wang Y."/>
            <person name="Gao H."/>
            <person name="Li R."/>
            <person name="Xu X."/>
        </authorList>
    </citation>
    <scope>NUCLEOTIDE SEQUENCE</scope>
    <source>
        <strain evidence="1">FACHB 800</strain>
    </source>
</reference>
<dbReference type="KEGG" id="rsin:B6N60_04111"/>
<name>A0A975Y6L1_9NOST</name>
<evidence type="ECO:0000313" key="2">
    <source>
        <dbReference type="Proteomes" id="UP000683511"/>
    </source>
</evidence>
<organism evidence="1 2">
    <name type="scientific">Richelia sinica FACHB-800</name>
    <dbReference type="NCBI Taxonomy" id="1357546"/>
    <lineage>
        <taxon>Bacteria</taxon>
        <taxon>Bacillati</taxon>
        <taxon>Cyanobacteriota</taxon>
        <taxon>Cyanophyceae</taxon>
        <taxon>Nostocales</taxon>
        <taxon>Nostocaceae</taxon>
        <taxon>Richelia</taxon>
    </lineage>
</organism>
<dbReference type="Proteomes" id="UP000683511">
    <property type="component" value="Chromosome"/>
</dbReference>
<keyword evidence="2" id="KW-1185">Reference proteome</keyword>
<sequence length="42" mass="4825">MLFLPATAENIFAVVLMREVRFDTDERLKFRTKNASLAPAIK</sequence>
<proteinExistence type="predicted"/>
<dbReference type="EMBL" id="CP021056">
    <property type="protein sequence ID" value="QXE25396.1"/>
    <property type="molecule type" value="Genomic_DNA"/>
</dbReference>
<gene>
    <name evidence="1" type="ORF">B6N60_04111</name>
</gene>
<protein>
    <submittedName>
        <fullName evidence="1">Uncharacterized protein</fullName>
    </submittedName>
</protein>
<accession>A0A975Y6L1</accession>
<dbReference type="AlphaFoldDB" id="A0A975Y6L1"/>
<evidence type="ECO:0000313" key="1">
    <source>
        <dbReference type="EMBL" id="QXE25396.1"/>
    </source>
</evidence>